<keyword evidence="2" id="KW-1185">Reference proteome</keyword>
<evidence type="ECO:0000313" key="2">
    <source>
        <dbReference type="Proteomes" id="UP000322214"/>
    </source>
</evidence>
<gene>
    <name evidence="1" type="ORF">MFFC18_21400</name>
</gene>
<dbReference type="Proteomes" id="UP000322214">
    <property type="component" value="Chromosome"/>
</dbReference>
<organism evidence="1 2">
    <name type="scientific">Mariniblastus fucicola</name>
    <dbReference type="NCBI Taxonomy" id="980251"/>
    <lineage>
        <taxon>Bacteria</taxon>
        <taxon>Pseudomonadati</taxon>
        <taxon>Planctomycetota</taxon>
        <taxon>Planctomycetia</taxon>
        <taxon>Pirellulales</taxon>
        <taxon>Pirellulaceae</taxon>
        <taxon>Mariniblastus</taxon>
    </lineage>
</organism>
<reference evidence="1 2" key="1">
    <citation type="submission" date="2019-08" db="EMBL/GenBank/DDBJ databases">
        <title>Deep-cultivation of Planctomycetes and their phenomic and genomic characterization uncovers novel biology.</title>
        <authorList>
            <person name="Wiegand S."/>
            <person name="Jogler M."/>
            <person name="Boedeker C."/>
            <person name="Pinto D."/>
            <person name="Vollmers J."/>
            <person name="Rivas-Marin E."/>
            <person name="Kohn T."/>
            <person name="Peeters S.H."/>
            <person name="Heuer A."/>
            <person name="Rast P."/>
            <person name="Oberbeckmann S."/>
            <person name="Bunk B."/>
            <person name="Jeske O."/>
            <person name="Meyerdierks A."/>
            <person name="Storesund J.E."/>
            <person name="Kallscheuer N."/>
            <person name="Luecker S."/>
            <person name="Lage O.M."/>
            <person name="Pohl T."/>
            <person name="Merkel B.J."/>
            <person name="Hornburger P."/>
            <person name="Mueller R.-W."/>
            <person name="Bruemmer F."/>
            <person name="Labrenz M."/>
            <person name="Spormann A.M."/>
            <person name="Op den Camp H."/>
            <person name="Overmann J."/>
            <person name="Amann R."/>
            <person name="Jetten M.S.M."/>
            <person name="Mascher T."/>
            <person name="Medema M.H."/>
            <person name="Devos D.P."/>
            <person name="Kaster A.-K."/>
            <person name="Ovreas L."/>
            <person name="Rohde M."/>
            <person name="Galperin M.Y."/>
            <person name="Jogler C."/>
        </authorList>
    </citation>
    <scope>NUCLEOTIDE SEQUENCE [LARGE SCALE GENOMIC DNA]</scope>
    <source>
        <strain evidence="1 2">FC18</strain>
    </source>
</reference>
<proteinExistence type="predicted"/>
<dbReference type="EMBL" id="CP042912">
    <property type="protein sequence ID" value="QEG22264.1"/>
    <property type="molecule type" value="Genomic_DNA"/>
</dbReference>
<accession>A0A5B9P7F6</accession>
<evidence type="ECO:0000313" key="1">
    <source>
        <dbReference type="EMBL" id="QEG22264.1"/>
    </source>
</evidence>
<sequence>MPFGNPWGDVVRLSISHITAQINQLMYTLGIHQAACNLFPIQEWWRNGMSIMHGILLNVGNGEDTGGACTTMDLCFPFRTNAGSLDNKALNRSRVFRCANIVPRMIG</sequence>
<dbReference type="AlphaFoldDB" id="A0A5B9P7F6"/>
<protein>
    <submittedName>
        <fullName evidence="1">Uncharacterized protein</fullName>
    </submittedName>
</protein>
<dbReference type="KEGG" id="mff:MFFC18_21400"/>
<name>A0A5B9P7F6_9BACT</name>